<dbReference type="GO" id="GO:0006805">
    <property type="term" value="P:xenobiotic metabolic process"/>
    <property type="evidence" value="ECO:0007669"/>
    <property type="project" value="TreeGrafter"/>
</dbReference>
<dbReference type="AlphaFoldDB" id="A0AAV4XAR4"/>
<comment type="similarity">
    <text evidence="1 6">Belongs to the cytochrome P450 family.</text>
</comment>
<dbReference type="SUPFAM" id="SSF48264">
    <property type="entry name" value="Cytochrome P450"/>
    <property type="match status" value="1"/>
</dbReference>
<keyword evidence="6" id="KW-0560">Oxidoreductase</keyword>
<comment type="caution">
    <text evidence="7">The sequence shown here is derived from an EMBL/GenBank/DDBJ whole genome shotgun (WGS) entry which is preliminary data.</text>
</comment>
<dbReference type="GO" id="GO:0020037">
    <property type="term" value="F:heme binding"/>
    <property type="evidence" value="ECO:0007669"/>
    <property type="project" value="InterPro"/>
</dbReference>
<sequence length="149" mass="17389">MEAQRFGGNVPFTATRRAVEDIHINGYVIPKGTELYANLWALHNDPDYWDQPEVFRPERFLTNDGKEFIKNPKSYAPFSIGRRNCPGETIVYMEIISYFSEVIKKFEISTPPGIEPDFNFIFGLVCRLTSQPLCFKERKKEMKYCANKY</sequence>
<dbReference type="InterPro" id="IPR036396">
    <property type="entry name" value="Cyt_P450_sf"/>
</dbReference>
<protein>
    <submittedName>
        <fullName evidence="7">Cytochrome P450 1A2</fullName>
    </submittedName>
</protein>
<proteinExistence type="inferred from homology"/>
<evidence type="ECO:0000256" key="3">
    <source>
        <dbReference type="ARBA" id="ARBA00023004"/>
    </source>
</evidence>
<gene>
    <name evidence="7" type="primary">CYP1A2</name>
    <name evidence="7" type="ORF">CEXT_804291</name>
</gene>
<evidence type="ECO:0000256" key="5">
    <source>
        <dbReference type="PIRSR" id="PIRSR602401-1"/>
    </source>
</evidence>
<dbReference type="PRINTS" id="PR00463">
    <property type="entry name" value="EP450I"/>
</dbReference>
<feature type="binding site" description="axial binding residue" evidence="5">
    <location>
        <position position="85"/>
    </location>
    <ligand>
        <name>heme</name>
        <dbReference type="ChEBI" id="CHEBI:30413"/>
    </ligand>
    <ligandPart>
        <name>Fe</name>
        <dbReference type="ChEBI" id="CHEBI:18248"/>
    </ligandPart>
</feature>
<evidence type="ECO:0000256" key="6">
    <source>
        <dbReference type="RuleBase" id="RU000461"/>
    </source>
</evidence>
<reference evidence="7 8" key="1">
    <citation type="submission" date="2021-06" db="EMBL/GenBank/DDBJ databases">
        <title>Caerostris extrusa draft genome.</title>
        <authorList>
            <person name="Kono N."/>
            <person name="Arakawa K."/>
        </authorList>
    </citation>
    <scope>NUCLEOTIDE SEQUENCE [LARGE SCALE GENOMIC DNA]</scope>
</reference>
<evidence type="ECO:0000313" key="7">
    <source>
        <dbReference type="EMBL" id="GIY91674.1"/>
    </source>
</evidence>
<dbReference type="InterPro" id="IPR017972">
    <property type="entry name" value="Cyt_P450_CS"/>
</dbReference>
<evidence type="ECO:0000256" key="2">
    <source>
        <dbReference type="ARBA" id="ARBA00022723"/>
    </source>
</evidence>
<dbReference type="GO" id="GO:0006082">
    <property type="term" value="P:organic acid metabolic process"/>
    <property type="evidence" value="ECO:0007669"/>
    <property type="project" value="TreeGrafter"/>
</dbReference>
<evidence type="ECO:0000313" key="8">
    <source>
        <dbReference type="Proteomes" id="UP001054945"/>
    </source>
</evidence>
<keyword evidence="3 5" id="KW-0408">Iron</keyword>
<dbReference type="GO" id="GO:0016712">
    <property type="term" value="F:oxidoreductase activity, acting on paired donors, with incorporation or reduction of molecular oxygen, reduced flavin or flavoprotein as one donor, and incorporation of one atom of oxygen"/>
    <property type="evidence" value="ECO:0007669"/>
    <property type="project" value="TreeGrafter"/>
</dbReference>
<dbReference type="EMBL" id="BPLR01017442">
    <property type="protein sequence ID" value="GIY91674.1"/>
    <property type="molecule type" value="Genomic_DNA"/>
</dbReference>
<dbReference type="GO" id="GO:0005506">
    <property type="term" value="F:iron ion binding"/>
    <property type="evidence" value="ECO:0007669"/>
    <property type="project" value="InterPro"/>
</dbReference>
<dbReference type="PANTHER" id="PTHR24300">
    <property type="entry name" value="CYTOCHROME P450 508A4-RELATED"/>
    <property type="match status" value="1"/>
</dbReference>
<dbReference type="PROSITE" id="PS00086">
    <property type="entry name" value="CYTOCHROME_P450"/>
    <property type="match status" value="1"/>
</dbReference>
<evidence type="ECO:0000256" key="4">
    <source>
        <dbReference type="ARBA" id="ARBA00023033"/>
    </source>
</evidence>
<comment type="cofactor">
    <cofactor evidence="5">
        <name>heme</name>
        <dbReference type="ChEBI" id="CHEBI:30413"/>
    </cofactor>
</comment>
<keyword evidence="8" id="KW-1185">Reference proteome</keyword>
<keyword evidence="4 6" id="KW-0503">Monooxygenase</keyword>
<organism evidence="7 8">
    <name type="scientific">Caerostris extrusa</name>
    <name type="common">Bark spider</name>
    <name type="synonym">Caerostris bankana</name>
    <dbReference type="NCBI Taxonomy" id="172846"/>
    <lineage>
        <taxon>Eukaryota</taxon>
        <taxon>Metazoa</taxon>
        <taxon>Ecdysozoa</taxon>
        <taxon>Arthropoda</taxon>
        <taxon>Chelicerata</taxon>
        <taxon>Arachnida</taxon>
        <taxon>Araneae</taxon>
        <taxon>Araneomorphae</taxon>
        <taxon>Entelegynae</taxon>
        <taxon>Araneoidea</taxon>
        <taxon>Araneidae</taxon>
        <taxon>Caerostris</taxon>
    </lineage>
</organism>
<name>A0AAV4XAR4_CAEEX</name>
<dbReference type="PANTHER" id="PTHR24300:SF375">
    <property type="entry name" value="CYTOCHROME P450 FAMILY"/>
    <property type="match status" value="1"/>
</dbReference>
<keyword evidence="5 6" id="KW-0349">Heme</keyword>
<dbReference type="Proteomes" id="UP001054945">
    <property type="component" value="Unassembled WGS sequence"/>
</dbReference>
<accession>A0AAV4XAR4</accession>
<dbReference type="InterPro" id="IPR001128">
    <property type="entry name" value="Cyt_P450"/>
</dbReference>
<dbReference type="GO" id="GO:0005737">
    <property type="term" value="C:cytoplasm"/>
    <property type="evidence" value="ECO:0007669"/>
    <property type="project" value="TreeGrafter"/>
</dbReference>
<dbReference type="Pfam" id="PF00067">
    <property type="entry name" value="p450"/>
    <property type="match status" value="1"/>
</dbReference>
<dbReference type="InterPro" id="IPR050182">
    <property type="entry name" value="Cytochrome_P450_fam2"/>
</dbReference>
<keyword evidence="2 5" id="KW-0479">Metal-binding</keyword>
<dbReference type="InterPro" id="IPR002401">
    <property type="entry name" value="Cyt_P450_E_grp-I"/>
</dbReference>
<dbReference type="Gene3D" id="1.10.630.10">
    <property type="entry name" value="Cytochrome P450"/>
    <property type="match status" value="1"/>
</dbReference>
<evidence type="ECO:0000256" key="1">
    <source>
        <dbReference type="ARBA" id="ARBA00010617"/>
    </source>
</evidence>